<dbReference type="Pfam" id="PF00501">
    <property type="entry name" value="AMP-binding"/>
    <property type="match status" value="2"/>
</dbReference>
<evidence type="ECO:0000313" key="2">
    <source>
        <dbReference type="EMBL" id="NEU69763.1"/>
    </source>
</evidence>
<keyword evidence="3" id="KW-1185">Reference proteome</keyword>
<organism evidence="2 3">
    <name type="scientific">Spirosoma agri</name>
    <dbReference type="NCBI Taxonomy" id="1987381"/>
    <lineage>
        <taxon>Bacteria</taxon>
        <taxon>Pseudomonadati</taxon>
        <taxon>Bacteroidota</taxon>
        <taxon>Cytophagia</taxon>
        <taxon>Cytophagales</taxon>
        <taxon>Cytophagaceae</taxon>
        <taxon>Spirosoma</taxon>
    </lineage>
</organism>
<evidence type="ECO:0000313" key="3">
    <source>
        <dbReference type="Proteomes" id="UP000477386"/>
    </source>
</evidence>
<keyword evidence="2" id="KW-0436">Ligase</keyword>
<reference evidence="2 3" key="1">
    <citation type="submission" date="2020-02" db="EMBL/GenBank/DDBJ databases">
        <title>Draft genome sequence of two Spirosoma agri KCTC 52727 and Spirosoma terrae KCTC 52035.</title>
        <authorList>
            <person name="Rojas J."/>
            <person name="Ambika Manirajan B."/>
            <person name="Ratering S."/>
            <person name="Suarez C."/>
            <person name="Schnell S."/>
        </authorList>
    </citation>
    <scope>NUCLEOTIDE SEQUENCE [LARGE SCALE GENOMIC DNA]</scope>
    <source>
        <strain evidence="2 3">KCTC 52727</strain>
    </source>
</reference>
<dbReference type="InterPro" id="IPR050237">
    <property type="entry name" value="ATP-dep_AMP-bd_enzyme"/>
</dbReference>
<dbReference type="Gene3D" id="3.40.50.12780">
    <property type="entry name" value="N-terminal domain of ligase-like"/>
    <property type="match status" value="1"/>
</dbReference>
<dbReference type="GO" id="GO:0016874">
    <property type="term" value="F:ligase activity"/>
    <property type="evidence" value="ECO:0007669"/>
    <property type="project" value="UniProtKB-KW"/>
</dbReference>
<name>A0A6M0IRZ8_9BACT</name>
<sequence length="502" mass="55509">MSAYSLTDSLPIAPAYAPPDLPWNGGGGETLANVLRRRHERYPTKTALIDGKRNLTYADLWHRVDEQQQLLDRAGVQPADVVAICAPNSLDMSVLFLAVLSLGAVPFVVNYRIEVLGDLGQLNVVWFAVPRGSLAIRRQLAGVPYLTQQALDARFDLFRNTCGTSLPTGDTALLVTSSGSSGIAKVVQLTNSGTLFNIRANVDALKLRADDVTAIALPMGYSYGLIGQFLSHLYVGATVLLLDPLFFLHQMVWLFGRHRVTTLFLVPPMVRQLNYLYDRKLLPADFSTLRFVAVGGNRIETTAVRKAMQVFGCPVVKTYGLAEAGPRVATHPVHHPADPDLESVGRPNQGVRVQIIDETGDELPPGKIGTVRVHSPSVMMGYFNAPDCPSHRPRAAITTRDVGYIDPGGRLFVLGRKGDQFRIGERSYWFREVENVLYTHFAFLKIALRHTDGQIHISAIAMRDYPVRETDVYARLHDAFGPHCTHLFAFSLLRTNSLLNEK</sequence>
<dbReference type="PANTHER" id="PTHR43767:SF1">
    <property type="entry name" value="NONRIBOSOMAL PEPTIDE SYNTHASE PES1 (EUROFUNG)-RELATED"/>
    <property type="match status" value="1"/>
</dbReference>
<dbReference type="InterPro" id="IPR020845">
    <property type="entry name" value="AMP-binding_CS"/>
</dbReference>
<dbReference type="Proteomes" id="UP000477386">
    <property type="component" value="Unassembled WGS sequence"/>
</dbReference>
<feature type="domain" description="AMP-dependent synthetase/ligase" evidence="1">
    <location>
        <begin position="36"/>
        <end position="112"/>
    </location>
</feature>
<dbReference type="PANTHER" id="PTHR43767">
    <property type="entry name" value="LONG-CHAIN-FATTY-ACID--COA LIGASE"/>
    <property type="match status" value="1"/>
</dbReference>
<dbReference type="RefSeq" id="WP_164042414.1">
    <property type="nucleotide sequence ID" value="NZ_JAAGNZ010000002.1"/>
</dbReference>
<dbReference type="AlphaFoldDB" id="A0A6M0IRZ8"/>
<feature type="domain" description="AMP-dependent synthetase/ligase" evidence="1">
    <location>
        <begin position="167"/>
        <end position="383"/>
    </location>
</feature>
<dbReference type="SUPFAM" id="SSF56801">
    <property type="entry name" value="Acetyl-CoA synthetase-like"/>
    <property type="match status" value="1"/>
</dbReference>
<accession>A0A6M0IRZ8</accession>
<dbReference type="PROSITE" id="PS00455">
    <property type="entry name" value="AMP_BINDING"/>
    <property type="match status" value="1"/>
</dbReference>
<dbReference type="EMBL" id="JAAGNZ010000002">
    <property type="protein sequence ID" value="NEU69763.1"/>
    <property type="molecule type" value="Genomic_DNA"/>
</dbReference>
<proteinExistence type="predicted"/>
<gene>
    <name evidence="2" type="ORF">GK091_22980</name>
</gene>
<dbReference type="InterPro" id="IPR000873">
    <property type="entry name" value="AMP-dep_synth/lig_dom"/>
</dbReference>
<dbReference type="InterPro" id="IPR042099">
    <property type="entry name" value="ANL_N_sf"/>
</dbReference>
<protein>
    <submittedName>
        <fullName evidence="2">Acyl--CoA ligase</fullName>
    </submittedName>
</protein>
<evidence type="ECO:0000259" key="1">
    <source>
        <dbReference type="Pfam" id="PF00501"/>
    </source>
</evidence>
<comment type="caution">
    <text evidence="2">The sequence shown here is derived from an EMBL/GenBank/DDBJ whole genome shotgun (WGS) entry which is preliminary data.</text>
</comment>